<evidence type="ECO:0008006" key="5">
    <source>
        <dbReference type="Google" id="ProtNLM"/>
    </source>
</evidence>
<dbReference type="KEGG" id="spol:FH971_13515"/>
<reference evidence="3 4" key="1">
    <citation type="submission" date="2019-06" db="EMBL/GenBank/DDBJ databases">
        <title>The genome of Shewanella sp. SM1901.</title>
        <authorList>
            <person name="Cha Q."/>
        </authorList>
    </citation>
    <scope>NUCLEOTIDE SEQUENCE [LARGE SCALE GENOMIC DNA]</scope>
    <source>
        <strain evidence="3 4">SM1901</strain>
    </source>
</reference>
<evidence type="ECO:0000313" key="3">
    <source>
        <dbReference type="EMBL" id="QDE31885.1"/>
    </source>
</evidence>
<dbReference type="Proteomes" id="UP000319809">
    <property type="component" value="Chromosome"/>
</dbReference>
<gene>
    <name evidence="3" type="ORF">FH971_13515</name>
</gene>
<feature type="compositionally biased region" description="Polar residues" evidence="2">
    <location>
        <begin position="717"/>
        <end position="735"/>
    </location>
</feature>
<keyword evidence="4" id="KW-1185">Reference proteome</keyword>
<evidence type="ECO:0000256" key="2">
    <source>
        <dbReference type="SAM" id="MobiDB-lite"/>
    </source>
</evidence>
<organism evidence="3 4">
    <name type="scientific">Shewanella polaris</name>
    <dbReference type="NCBI Taxonomy" id="2588449"/>
    <lineage>
        <taxon>Bacteria</taxon>
        <taxon>Pseudomonadati</taxon>
        <taxon>Pseudomonadota</taxon>
        <taxon>Gammaproteobacteria</taxon>
        <taxon>Alteromonadales</taxon>
        <taxon>Shewanellaceae</taxon>
        <taxon>Shewanella</taxon>
    </lineage>
</organism>
<name>A0A4Y5YH09_9GAMM</name>
<keyword evidence="1" id="KW-0175">Coiled coil</keyword>
<evidence type="ECO:0000256" key="1">
    <source>
        <dbReference type="SAM" id="Coils"/>
    </source>
</evidence>
<sequence length="743" mass="83912">MAVNTQSLSVKLAHISNRLTRRFGCAAMFCSCLALLHLADLQAAEHAVKDSMEATAAKTDLEDKFYRQSLYFYFAGDYGAALRQISLNRQHKGIDSDRSQLFEAGLQVSIGLHNQATQTLVQFEQQQANATAKTTANTSTNTNSSKTKSATSPTELLLIALLQLSEQQIEQGDIDAAKLTLGRITILLPDYVEQYHVLNQLAYWPDAPPLTAQVQQQSTSEDDQPPASSSAAYIALNQALLHMKQQQYSAAQPILIELKSQQWQPPKINFWQQVFNPFAEPNIFDDNDELLPEVKDALLQQQAVNDYAKLLLAQLYVANKQYDLAYNELADFPEQSPYAESALFLFAYSAQQQQHYDMSFKLLTLLQQQYPYSNLAWQAALLNAKQVSEQQSLAQGLTLYQQAEQVYLQKIADIKLFAEAFSNINNVTDFASKTLAQQTPSLAPKSDALELILTKRFSTDSPWLKKALNEPQLATDYQTLLNLDLLSDNVQKQQINSQWLKDTLALNTQRQANVIEQQKQLAYTEMINAITEQKQRIVKIIEQAEAEQNGQVFADQSQQQWIDRIDASQATLTKLAPQRNIDDEQQRLDKVKGVLHWQLQQTLPQRLWQHKKSLMQLTKQLEQLEVQASRFSALSSNTRLLSDFELRQQQTQTDINSMNLNITGLRDKTDRDIRGKISIFTQQQQYTLQQLLLTTRHQMANVLEQMSQADTAPISPFSVNETAVNESTESDSTAGESAAQGAY</sequence>
<evidence type="ECO:0000313" key="4">
    <source>
        <dbReference type="Proteomes" id="UP000319809"/>
    </source>
</evidence>
<dbReference type="EMBL" id="CP041036">
    <property type="protein sequence ID" value="QDE31885.1"/>
    <property type="molecule type" value="Genomic_DNA"/>
</dbReference>
<proteinExistence type="predicted"/>
<dbReference type="AlphaFoldDB" id="A0A4Y5YH09"/>
<protein>
    <recommendedName>
        <fullName evidence="5">Tetratricopeptide repeat protein</fullName>
    </recommendedName>
</protein>
<dbReference type="RefSeq" id="WP_140234644.1">
    <property type="nucleotide sequence ID" value="NZ_CP041036.1"/>
</dbReference>
<feature type="region of interest" description="Disordered" evidence="2">
    <location>
        <begin position="713"/>
        <end position="743"/>
    </location>
</feature>
<accession>A0A4Y5YH09</accession>
<feature type="coiled-coil region" evidence="1">
    <location>
        <begin position="607"/>
        <end position="634"/>
    </location>
</feature>